<evidence type="ECO:0000313" key="12">
    <source>
        <dbReference type="EMBL" id="CAK0908089.1"/>
    </source>
</evidence>
<dbReference type="PANTHER" id="PTHR13509">
    <property type="entry name" value="SEC61 SUBUNIT BETA"/>
    <property type="match status" value="1"/>
</dbReference>
<proteinExistence type="inferred from homology"/>
<keyword evidence="4 11" id="KW-0812">Transmembrane</keyword>
<keyword evidence="7 11" id="KW-1133">Transmembrane helix</keyword>
<dbReference type="InterPro" id="IPR016482">
    <property type="entry name" value="SecG/Sec61-beta/Sbh"/>
</dbReference>
<dbReference type="EMBL" id="CAUYUJ010021949">
    <property type="protein sequence ID" value="CAK0908089.1"/>
    <property type="molecule type" value="Genomic_DNA"/>
</dbReference>
<keyword evidence="13" id="KW-1185">Reference proteome</keyword>
<feature type="compositionally biased region" description="Gly residues" evidence="10">
    <location>
        <begin position="182"/>
        <end position="191"/>
    </location>
</feature>
<evidence type="ECO:0000256" key="8">
    <source>
        <dbReference type="ARBA" id="ARBA00023010"/>
    </source>
</evidence>
<evidence type="ECO:0000313" key="13">
    <source>
        <dbReference type="Proteomes" id="UP001189429"/>
    </source>
</evidence>
<keyword evidence="3" id="KW-0813">Transport</keyword>
<evidence type="ECO:0000256" key="9">
    <source>
        <dbReference type="ARBA" id="ARBA00023136"/>
    </source>
</evidence>
<keyword evidence="6" id="KW-0653">Protein transport</keyword>
<sequence>MFFVQAARCCCLPSQPLRLVRPQMTGAAGDGAAGHQAASTVGGSRTALARRTGRSTVATSNGGRKAGGEGGILKFYTDDAPGLKVGPTTVLVLSLVFMAIVCSLHILGMYRSTPGAWQQLALAAATQGLPCRWAHDALMSIQGLAFGERGTRAGCHLLPAGKPGALQKSAAGVRGRPSEPGHGLGRGAGEGGRVRVHRSGGVRTPMIAPPFLGPPSREPLQHSTRATRPHFPILRASFEVSTADAEVRD</sequence>
<evidence type="ECO:0000256" key="7">
    <source>
        <dbReference type="ARBA" id="ARBA00022989"/>
    </source>
</evidence>
<evidence type="ECO:0008006" key="14">
    <source>
        <dbReference type="Google" id="ProtNLM"/>
    </source>
</evidence>
<name>A0ABN9Y6W6_9DINO</name>
<dbReference type="InterPro" id="IPR030671">
    <property type="entry name" value="Sec61-beta/Sbh"/>
</dbReference>
<evidence type="ECO:0000256" key="5">
    <source>
        <dbReference type="ARBA" id="ARBA00022824"/>
    </source>
</evidence>
<evidence type="ECO:0000256" key="1">
    <source>
        <dbReference type="ARBA" id="ARBA00004389"/>
    </source>
</evidence>
<protein>
    <recommendedName>
        <fullName evidence="14">Protein transport protein Sec61 subunit beta</fullName>
    </recommendedName>
</protein>
<dbReference type="Pfam" id="PF03911">
    <property type="entry name" value="Sec61_beta"/>
    <property type="match status" value="1"/>
</dbReference>
<evidence type="ECO:0000256" key="6">
    <source>
        <dbReference type="ARBA" id="ARBA00022927"/>
    </source>
</evidence>
<organism evidence="12 13">
    <name type="scientific">Prorocentrum cordatum</name>
    <dbReference type="NCBI Taxonomy" id="2364126"/>
    <lineage>
        <taxon>Eukaryota</taxon>
        <taxon>Sar</taxon>
        <taxon>Alveolata</taxon>
        <taxon>Dinophyceae</taxon>
        <taxon>Prorocentrales</taxon>
        <taxon>Prorocentraceae</taxon>
        <taxon>Prorocentrum</taxon>
    </lineage>
</organism>
<gene>
    <name evidence="12" type="ORF">PCOR1329_LOCUS82854</name>
</gene>
<feature type="transmembrane region" description="Helical" evidence="11">
    <location>
        <begin position="90"/>
        <end position="110"/>
    </location>
</feature>
<dbReference type="Proteomes" id="UP001189429">
    <property type="component" value="Unassembled WGS sequence"/>
</dbReference>
<evidence type="ECO:0000256" key="4">
    <source>
        <dbReference type="ARBA" id="ARBA00022692"/>
    </source>
</evidence>
<evidence type="ECO:0000256" key="11">
    <source>
        <dbReference type="SAM" id="Phobius"/>
    </source>
</evidence>
<feature type="region of interest" description="Disordered" evidence="10">
    <location>
        <begin position="167"/>
        <end position="223"/>
    </location>
</feature>
<accession>A0ABN9Y6W6</accession>
<feature type="compositionally biased region" description="Pro residues" evidence="10">
    <location>
        <begin position="207"/>
        <end position="217"/>
    </location>
</feature>
<evidence type="ECO:0000256" key="2">
    <source>
        <dbReference type="ARBA" id="ARBA00006103"/>
    </source>
</evidence>
<keyword evidence="9 11" id="KW-0472">Membrane</keyword>
<reference evidence="12" key="1">
    <citation type="submission" date="2023-10" db="EMBL/GenBank/DDBJ databases">
        <authorList>
            <person name="Chen Y."/>
            <person name="Shah S."/>
            <person name="Dougan E. K."/>
            <person name="Thang M."/>
            <person name="Chan C."/>
        </authorList>
    </citation>
    <scope>NUCLEOTIDE SEQUENCE [LARGE SCALE GENOMIC DNA]</scope>
</reference>
<evidence type="ECO:0000256" key="3">
    <source>
        <dbReference type="ARBA" id="ARBA00022448"/>
    </source>
</evidence>
<keyword evidence="5" id="KW-0256">Endoplasmic reticulum</keyword>
<keyword evidence="8" id="KW-0811">Translocation</keyword>
<evidence type="ECO:0000256" key="10">
    <source>
        <dbReference type="SAM" id="MobiDB-lite"/>
    </source>
</evidence>
<comment type="subcellular location">
    <subcellularLocation>
        <location evidence="1">Endoplasmic reticulum membrane</location>
        <topology evidence="1">Single-pass membrane protein</topology>
    </subcellularLocation>
</comment>
<comment type="similarity">
    <text evidence="2">Belongs to the SEC61-beta family.</text>
</comment>
<comment type="caution">
    <text evidence="12">The sequence shown here is derived from an EMBL/GenBank/DDBJ whole genome shotgun (WGS) entry which is preliminary data.</text>
</comment>